<evidence type="ECO:0000256" key="17">
    <source>
        <dbReference type="ARBA" id="ARBA00062575"/>
    </source>
</evidence>
<proteinExistence type="inferred from homology"/>
<dbReference type="Gene3D" id="3.40.930.10">
    <property type="entry name" value="Mannitol-specific EII, Chain A"/>
    <property type="match status" value="1"/>
</dbReference>
<evidence type="ECO:0000256" key="12">
    <source>
        <dbReference type="ARBA" id="ARBA00023139"/>
    </source>
</evidence>
<dbReference type="Proteomes" id="UP000050525">
    <property type="component" value="Unassembled WGS sequence"/>
</dbReference>
<dbReference type="Gene3D" id="1.10.287.570">
    <property type="entry name" value="Helical hairpin bin"/>
    <property type="match status" value="1"/>
</dbReference>
<feature type="transmembrane region" description="Helical" evidence="19">
    <location>
        <begin position="753"/>
        <end position="773"/>
    </location>
</feature>
<gene>
    <name evidence="23" type="ORF">Y1Q_0018347</name>
</gene>
<feature type="transmembrane region" description="Helical" evidence="19">
    <location>
        <begin position="806"/>
        <end position="825"/>
    </location>
</feature>
<protein>
    <recommendedName>
        <fullName evidence="19">Anion exchange protein</fullName>
    </recommendedName>
</protein>
<dbReference type="PRINTS" id="PR00165">
    <property type="entry name" value="ANIONEXCHNGR"/>
</dbReference>
<evidence type="ECO:0000259" key="21">
    <source>
        <dbReference type="Pfam" id="PF00955"/>
    </source>
</evidence>
<evidence type="ECO:0000313" key="24">
    <source>
        <dbReference type="Proteomes" id="UP000050525"/>
    </source>
</evidence>
<evidence type="ECO:0000256" key="8">
    <source>
        <dbReference type="ARBA" id="ARBA00022989"/>
    </source>
</evidence>
<feature type="region of interest" description="Disordered" evidence="20">
    <location>
        <begin position="297"/>
        <end position="324"/>
    </location>
</feature>
<feature type="transmembrane region" description="Helical" evidence="19">
    <location>
        <begin position="669"/>
        <end position="690"/>
    </location>
</feature>
<dbReference type="PANTHER" id="PTHR11453:SF12">
    <property type="entry name" value="BAND 3 ANION TRANSPORT PROTEIN"/>
    <property type="match status" value="1"/>
</dbReference>
<comment type="subcellular location">
    <subcellularLocation>
        <location evidence="1">Basolateral cell membrane</location>
        <topology evidence="1">Multi-pass membrane protein</topology>
    </subcellularLocation>
    <subcellularLocation>
        <location evidence="19">Membrane</location>
        <topology evidence="19">Multi-pass membrane protein</topology>
    </subcellularLocation>
</comment>
<dbReference type="GO" id="GO:0005737">
    <property type="term" value="C:cytoplasm"/>
    <property type="evidence" value="ECO:0007669"/>
    <property type="project" value="UniProtKB-ARBA"/>
</dbReference>
<dbReference type="Pfam" id="PF00955">
    <property type="entry name" value="HCO3_cotransp"/>
    <property type="match status" value="1"/>
</dbReference>
<dbReference type="GO" id="GO:0016323">
    <property type="term" value="C:basolateral plasma membrane"/>
    <property type="evidence" value="ECO:0007669"/>
    <property type="project" value="UniProtKB-SubCell"/>
</dbReference>
<dbReference type="GO" id="GO:0005452">
    <property type="term" value="F:solute:inorganic anion antiporter activity"/>
    <property type="evidence" value="ECO:0007669"/>
    <property type="project" value="InterPro"/>
</dbReference>
<feature type="transmembrane region" description="Helical" evidence="19">
    <location>
        <begin position="976"/>
        <end position="995"/>
    </location>
</feature>
<comment type="subunit">
    <text evidence="17">Interacts with TMEM139.</text>
</comment>
<dbReference type="Pfam" id="PF07565">
    <property type="entry name" value="Band_3_cyto"/>
    <property type="match status" value="1"/>
</dbReference>
<evidence type="ECO:0000256" key="19">
    <source>
        <dbReference type="RuleBase" id="RU362035"/>
    </source>
</evidence>
<keyword evidence="5" id="KW-0597">Phosphoprotein</keyword>
<keyword evidence="13" id="KW-0325">Glycoprotein</keyword>
<keyword evidence="24" id="KW-1185">Reference proteome</keyword>
<feature type="region of interest" description="Disordered" evidence="20">
    <location>
        <begin position="143"/>
        <end position="180"/>
    </location>
</feature>
<dbReference type="NCBIfam" id="TIGR00834">
    <property type="entry name" value="ae"/>
    <property type="match status" value="1"/>
</dbReference>
<keyword evidence="10 19" id="KW-0406">Ion transport</keyword>
<dbReference type="AlphaFoldDB" id="A0A151PCR7"/>
<evidence type="ECO:0000256" key="11">
    <source>
        <dbReference type="ARBA" id="ARBA00023136"/>
    </source>
</evidence>
<evidence type="ECO:0000256" key="10">
    <source>
        <dbReference type="ARBA" id="ARBA00023065"/>
    </source>
</evidence>
<name>A0A151PCR7_ALLMI</name>
<keyword evidence="9" id="KW-0007">Acetylation</keyword>
<feature type="domain" description="Band 3 cytoplasmic" evidence="22">
    <location>
        <begin position="186"/>
        <end position="467"/>
    </location>
</feature>
<evidence type="ECO:0000259" key="22">
    <source>
        <dbReference type="Pfam" id="PF07565"/>
    </source>
</evidence>
<feature type="transmembrane region" description="Helical" evidence="19">
    <location>
        <begin position="594"/>
        <end position="617"/>
    </location>
</feature>
<evidence type="ECO:0000256" key="18">
    <source>
        <dbReference type="ARBA" id="ARBA00064256"/>
    </source>
</evidence>
<comment type="function">
    <text evidence="16">Functions both as a transporter that mediates electroneutral anion exchange across the cell membrane and as a structural protein. Component of the ankyrin-1 complex of the erythrocyte membrane; required for normal flexibility and stability of the erythrocyte membrane and for normal erythrocyte shape via the interactions of its cytoplasmic domain with cytoskeletal proteins, glycolytic enzymes, and hemoglobin. Functions as a transporter that mediates the 1:1 exchange of inorganic anions across the erythrocyte membrane. Mediates chloride-bicarbonate exchange in the kidney, and is required for normal acidification of the urine.</text>
</comment>
<feature type="transmembrane region" description="Helical" evidence="19">
    <location>
        <begin position="846"/>
        <end position="865"/>
    </location>
</feature>
<organism evidence="23 24">
    <name type="scientific">Alligator mississippiensis</name>
    <name type="common">American alligator</name>
    <dbReference type="NCBI Taxonomy" id="8496"/>
    <lineage>
        <taxon>Eukaryota</taxon>
        <taxon>Metazoa</taxon>
        <taxon>Chordata</taxon>
        <taxon>Craniata</taxon>
        <taxon>Vertebrata</taxon>
        <taxon>Euteleostomi</taxon>
        <taxon>Archelosauria</taxon>
        <taxon>Archosauria</taxon>
        <taxon>Crocodylia</taxon>
        <taxon>Alligatoridae</taxon>
        <taxon>Alligatorinae</taxon>
        <taxon>Alligator</taxon>
    </lineage>
</organism>
<dbReference type="eggNOG" id="KOG1172">
    <property type="taxonomic scope" value="Eukaryota"/>
</dbReference>
<keyword evidence="8 19" id="KW-1133">Transmembrane helix</keyword>
<comment type="catalytic activity">
    <reaction evidence="15">
        <text>hydrogencarbonate(in) + chloride(out) = hydrogencarbonate(out) + chloride(in)</text>
        <dbReference type="Rhea" id="RHEA:72363"/>
        <dbReference type="ChEBI" id="CHEBI:17544"/>
        <dbReference type="ChEBI" id="CHEBI:17996"/>
    </reaction>
</comment>
<keyword evidence="4" id="KW-1003">Cell membrane</keyword>
<evidence type="ECO:0000256" key="3">
    <source>
        <dbReference type="ARBA" id="ARBA00022448"/>
    </source>
</evidence>
<dbReference type="GO" id="GO:0008509">
    <property type="term" value="F:monoatomic anion transmembrane transporter activity"/>
    <property type="evidence" value="ECO:0007669"/>
    <property type="project" value="InterPro"/>
</dbReference>
<evidence type="ECO:0000256" key="1">
    <source>
        <dbReference type="ARBA" id="ARBA00004554"/>
    </source>
</evidence>
<dbReference type="EMBL" id="AKHW03000499">
    <property type="protein sequence ID" value="KYO46565.1"/>
    <property type="molecule type" value="Genomic_DNA"/>
</dbReference>
<feature type="transmembrane region" description="Helical" evidence="19">
    <location>
        <begin position="552"/>
        <end position="573"/>
    </location>
</feature>
<evidence type="ECO:0000256" key="7">
    <source>
        <dbReference type="ARBA" id="ARBA00022692"/>
    </source>
</evidence>
<keyword evidence="6" id="KW-0039">Anion exchange</keyword>
<dbReference type="GO" id="GO:0008092">
    <property type="term" value="F:cytoskeletal protein binding"/>
    <property type="evidence" value="ECO:0007669"/>
    <property type="project" value="UniProtKB-ARBA"/>
</dbReference>
<dbReference type="FunFam" id="1.10.287.570:FF:000001">
    <property type="entry name" value="Anion exchange protein"/>
    <property type="match status" value="1"/>
</dbReference>
<dbReference type="STRING" id="8496.A0A151PCR7"/>
<dbReference type="InterPro" id="IPR001717">
    <property type="entry name" value="Anion_exchange"/>
</dbReference>
<sequence>MAVLPFTVVGFGVASQEAPKPSQNLPWYQSFWPIGLCCLRADSWRVRVTERVTKSQPTMDTPDKEDYEAAMRENLDLENYEDPEQKLSDVALGEQDRDRGQVGLQDSTSRPGKRRVWNPFRQYLSGHKTAYDLNKRRRMELGPLGKAGEYQRRDGNGQSSSSLDGNHKPSESNKGTRLTTSSWKTHEAYVELQELVMDRNKELCWMEAGHWIKLEEDFKEEGQWERPHLSFLTFHSLLEVHRAFKKGTILLDLDERSLAGITNKLIDQMIYEGRLKLQDREEVLRALLLKRRHPSESESLRTLSPGRLQRPGSKDIEPSQPLMQKQEQIEMETFTIPEQEKPSTSASGDNHRTQLQEGIPEDAEATLVLVGCATFLDHPTLAFVRLKEAVELDSALEVPLPVRFLFMVLGPESPHTSYHEIGRAISTMMSEMVFHRDAYLAQERQDLIKGVEEFLQCSIVLPPSEIQNEQLLKDLVPLQRELLKKRYLPVEKKPELEIEKDVDIDLKAKGLTDDKNLLIRTGRPFGGLVNDIKRRYPKYLSDITDALNPQCLAAVIFIYFAALSPAITFGGLLDEKTNSEINVPGVLISTAVQSFIFCLLGAQPLLVVGFSGPLLVFEEAFYQFCKTQSLPYTVGRVWIGFWLIILVVVMVACEGSILVRYISRYTQEIFSFLISFIFIFETFSKLVKIFREHPLRESYNKTSSINSKRILQPNTALLSLVLMAGTFFIAYFLRKFKNSSFLPGKIRRVIGDFGVPIAIFTMVLIDFFIEGTYTQKLSVPKNLQSSNSSDQGWIIHPLGPQRDFPIWMMFAAFVPALLVFILIFLETQITTLIVSKPERKLVKGSGFHLDLLLIVGMGGIVPLFGMPWLSATTVRTITHANALTVMTKSTYPGEKVQVQEVKEQRITGLLAAILVGVSIFMEPILKLIPLAVLFGIFLYMGVTSLYGIQLFDRILLFLKPPKYHPDEPYAKRVRTWRMHLFTFSQIICLAVLWAVKSSKGSLALPFVLILTVPLRRFLLPRIFQDIELNWMQMMLW</sequence>
<dbReference type="SUPFAM" id="SSF55804">
    <property type="entry name" value="Phoshotransferase/anion transport protein"/>
    <property type="match status" value="1"/>
</dbReference>
<keyword evidence="12" id="KW-0564">Palmitate</keyword>
<reference evidence="23 24" key="1">
    <citation type="journal article" date="2012" name="Genome Biol.">
        <title>Sequencing three crocodilian genomes to illuminate the evolution of archosaurs and amniotes.</title>
        <authorList>
            <person name="St John J.A."/>
            <person name="Braun E.L."/>
            <person name="Isberg S.R."/>
            <person name="Miles L.G."/>
            <person name="Chong A.Y."/>
            <person name="Gongora J."/>
            <person name="Dalzell P."/>
            <person name="Moran C."/>
            <person name="Bed'hom B."/>
            <person name="Abzhanov A."/>
            <person name="Burgess S.C."/>
            <person name="Cooksey A.M."/>
            <person name="Castoe T.A."/>
            <person name="Crawford N.G."/>
            <person name="Densmore L.D."/>
            <person name="Drew J.C."/>
            <person name="Edwards S.V."/>
            <person name="Faircloth B.C."/>
            <person name="Fujita M.K."/>
            <person name="Greenwold M.J."/>
            <person name="Hoffmann F.G."/>
            <person name="Howard J.M."/>
            <person name="Iguchi T."/>
            <person name="Janes D.E."/>
            <person name="Khan S.Y."/>
            <person name="Kohno S."/>
            <person name="de Koning A.J."/>
            <person name="Lance S.L."/>
            <person name="McCarthy F.M."/>
            <person name="McCormack J.E."/>
            <person name="Merchant M.E."/>
            <person name="Peterson D.G."/>
            <person name="Pollock D.D."/>
            <person name="Pourmand N."/>
            <person name="Raney B.J."/>
            <person name="Roessler K.A."/>
            <person name="Sanford J.R."/>
            <person name="Sawyer R.H."/>
            <person name="Schmidt C.J."/>
            <person name="Triplett E.W."/>
            <person name="Tuberville T.D."/>
            <person name="Venegas-Anaya M."/>
            <person name="Howard J.T."/>
            <person name="Jarvis E.D."/>
            <person name="Guillette L.J.Jr."/>
            <person name="Glenn T.C."/>
            <person name="Green R.E."/>
            <person name="Ray D.A."/>
        </authorList>
    </citation>
    <scope>NUCLEOTIDE SEQUENCE [LARGE SCALE GENOMIC DNA]</scope>
    <source>
        <strain evidence="23">KSC_2009_1</strain>
    </source>
</reference>
<dbReference type="InterPro" id="IPR011531">
    <property type="entry name" value="HCO3_transpt-like_TM_dom"/>
</dbReference>
<dbReference type="InterPro" id="IPR016152">
    <property type="entry name" value="PTrfase/Anion_transptr"/>
</dbReference>
<dbReference type="PANTHER" id="PTHR11453">
    <property type="entry name" value="ANION EXCHANGE PROTEIN"/>
    <property type="match status" value="1"/>
</dbReference>
<feature type="transmembrane region" description="Helical" evidence="19">
    <location>
        <begin position="1002"/>
        <end position="1023"/>
    </location>
</feature>
<evidence type="ECO:0000256" key="13">
    <source>
        <dbReference type="ARBA" id="ARBA00023180"/>
    </source>
</evidence>
<dbReference type="GO" id="GO:0015106">
    <property type="term" value="F:bicarbonate transmembrane transporter activity"/>
    <property type="evidence" value="ECO:0007669"/>
    <property type="project" value="TreeGrafter"/>
</dbReference>
<evidence type="ECO:0000256" key="16">
    <source>
        <dbReference type="ARBA" id="ARBA00059376"/>
    </source>
</evidence>
<evidence type="ECO:0000256" key="15">
    <source>
        <dbReference type="ARBA" id="ARBA00049347"/>
    </source>
</evidence>
<evidence type="ECO:0000256" key="14">
    <source>
        <dbReference type="ARBA" id="ARBA00023288"/>
    </source>
</evidence>
<keyword evidence="14" id="KW-0449">Lipoprotein</keyword>
<evidence type="ECO:0000256" key="6">
    <source>
        <dbReference type="ARBA" id="ARBA00022681"/>
    </source>
</evidence>
<feature type="transmembrane region" description="Helical" evidence="19">
    <location>
        <begin position="637"/>
        <end position="662"/>
    </location>
</feature>
<keyword evidence="7 19" id="KW-0812">Transmembrane</keyword>
<evidence type="ECO:0000256" key="9">
    <source>
        <dbReference type="ARBA" id="ARBA00022990"/>
    </source>
</evidence>
<evidence type="ECO:0000256" key="4">
    <source>
        <dbReference type="ARBA" id="ARBA00022475"/>
    </source>
</evidence>
<accession>A0A151PCR7</accession>
<feature type="transmembrane region" description="Helical" evidence="19">
    <location>
        <begin position="710"/>
        <end position="733"/>
    </location>
</feature>
<comment type="similarity">
    <text evidence="2 19">Belongs to the anion exchanger (TC 2.A.31) family.</text>
</comment>
<evidence type="ECO:0000256" key="2">
    <source>
        <dbReference type="ARBA" id="ARBA00010993"/>
    </source>
</evidence>
<dbReference type="GO" id="GO:0051453">
    <property type="term" value="P:regulation of intracellular pH"/>
    <property type="evidence" value="ECO:0007669"/>
    <property type="project" value="TreeGrafter"/>
</dbReference>
<dbReference type="InterPro" id="IPR013769">
    <property type="entry name" value="Band3_cytoplasmic_dom"/>
</dbReference>
<evidence type="ECO:0000256" key="5">
    <source>
        <dbReference type="ARBA" id="ARBA00022553"/>
    </source>
</evidence>
<dbReference type="FunFam" id="3.40.930.10:FF:000015">
    <property type="entry name" value="Anion exchange protein"/>
    <property type="match status" value="1"/>
</dbReference>
<feature type="transmembrane region" description="Helical" evidence="19">
    <location>
        <begin position="932"/>
        <end position="956"/>
    </location>
</feature>
<evidence type="ECO:0000313" key="23">
    <source>
        <dbReference type="EMBL" id="KYO46565.1"/>
    </source>
</evidence>
<feature type="domain" description="Bicarbonate transporter-like transmembrane" evidence="21">
    <location>
        <begin position="699"/>
        <end position="1032"/>
    </location>
</feature>
<dbReference type="PRINTS" id="PR01231">
    <property type="entry name" value="HCO3TRNSPORT"/>
</dbReference>
<keyword evidence="11 19" id="KW-0472">Membrane</keyword>
<dbReference type="InterPro" id="IPR003020">
    <property type="entry name" value="HCO3_transpt_euk"/>
</dbReference>
<comment type="caution">
    <text evidence="23">The sequence shown here is derived from an EMBL/GenBank/DDBJ whole genome shotgun (WGS) entry which is preliminary data.</text>
</comment>
<feature type="region of interest" description="Disordered" evidence="20">
    <location>
        <begin position="92"/>
        <end position="118"/>
    </location>
</feature>
<evidence type="ECO:0000256" key="20">
    <source>
        <dbReference type="SAM" id="MobiDB-lite"/>
    </source>
</evidence>
<keyword evidence="3 19" id="KW-0813">Transport</keyword>
<comment type="subunit">
    <text evidence="18">A dimer in solution, but in its membrane environment, it exists primarily as a mixture of dimers and tetramers and spans the membrane asymmetrically. Component of the ankyrin-1 complex in the erythrocyte, composed of ANK1, RHCE, RHAG, SLC4A1, EPB42, GYPA, GYPB and AQP1. Interacts with STOM; this interaction positively regulates SLC4A1 activity. Interacts with GYPA; a GYPA monomer is bound at each end of the SLC4A1 dimer forming a heterotetramer. Three SLC4A1 dimers (Band 3-I, Band 3-II and Band 3-III) participates in the ankyrin-1 complex. Interacts (via the cytoplasmic domain) with EPB42; this interaction is mediated by the SLC4A1 Band 3-I dimer. Interacts (via the cytoplasmic domain) directly with ANK1; this interaction is mediated by the SLC4A1 Band 3-II and Band 3-III dimers.</text>
</comment>